<reference evidence="4 5" key="1">
    <citation type="submission" date="2024-08" db="EMBL/GenBank/DDBJ databases">
        <title>Gnathostoma spinigerum genome.</title>
        <authorList>
            <person name="Gonzalez-Bertolin B."/>
            <person name="Monzon S."/>
            <person name="Zaballos A."/>
            <person name="Jimenez P."/>
            <person name="Dekumyoy P."/>
            <person name="Varona S."/>
            <person name="Cuesta I."/>
            <person name="Sumanam S."/>
            <person name="Adisakwattana P."/>
            <person name="Gasser R.B."/>
            <person name="Hernandez-Gonzalez A."/>
            <person name="Young N.D."/>
            <person name="Perteguer M.J."/>
        </authorList>
    </citation>
    <scope>NUCLEOTIDE SEQUENCE [LARGE SCALE GENOMIC DNA]</scope>
    <source>
        <strain evidence="4">AL3</strain>
        <tissue evidence="4">Liver</tissue>
    </source>
</reference>
<dbReference type="PANTHER" id="PTHR47520">
    <property type="entry name" value="CX DOMAIN-CONTAINING PROTEIN-RELATED"/>
    <property type="match status" value="1"/>
</dbReference>
<accession>A0ABD6ESJ2</accession>
<feature type="chain" id="PRO_5044864422" description="CX domain-containing protein" evidence="2">
    <location>
        <begin position="23"/>
        <end position="210"/>
    </location>
</feature>
<gene>
    <name evidence="4" type="ORF">AB6A40_009530</name>
</gene>
<evidence type="ECO:0000256" key="2">
    <source>
        <dbReference type="SAM" id="SignalP"/>
    </source>
</evidence>
<dbReference type="InterPro" id="IPR002619">
    <property type="entry name" value="CX"/>
</dbReference>
<evidence type="ECO:0000256" key="1">
    <source>
        <dbReference type="SAM" id="Phobius"/>
    </source>
</evidence>
<name>A0ABD6ESJ2_9BILA</name>
<dbReference type="AlphaFoldDB" id="A0ABD6ESJ2"/>
<dbReference type="Pfam" id="PF01705">
    <property type="entry name" value="CX"/>
    <property type="match status" value="1"/>
</dbReference>
<feature type="domain" description="CX" evidence="3">
    <location>
        <begin position="100"/>
        <end position="162"/>
    </location>
</feature>
<feature type="transmembrane region" description="Helical" evidence="1">
    <location>
        <begin position="172"/>
        <end position="195"/>
    </location>
</feature>
<keyword evidence="1" id="KW-0812">Transmembrane</keyword>
<dbReference type="EMBL" id="JBGFUD010010183">
    <property type="protein sequence ID" value="MFH4982821.1"/>
    <property type="molecule type" value="Genomic_DNA"/>
</dbReference>
<keyword evidence="5" id="KW-1185">Reference proteome</keyword>
<evidence type="ECO:0000313" key="5">
    <source>
        <dbReference type="Proteomes" id="UP001608902"/>
    </source>
</evidence>
<proteinExistence type="predicted"/>
<keyword evidence="1" id="KW-0472">Membrane</keyword>
<feature type="signal peptide" evidence="2">
    <location>
        <begin position="1"/>
        <end position="22"/>
    </location>
</feature>
<comment type="caution">
    <text evidence="4">The sequence shown here is derived from an EMBL/GenBank/DDBJ whole genome shotgun (WGS) entry which is preliminary data.</text>
</comment>
<evidence type="ECO:0000313" key="4">
    <source>
        <dbReference type="EMBL" id="MFH4982821.1"/>
    </source>
</evidence>
<sequence>MVGFRHFLLMFSLLTTVVPKRAFSSTDKSLSRYHIRSSRINSKAGSMISLWRGLSRKTAASYGKFRSSLKASQFGRSIARGNIILVSNPAVPFVFGGRSYYWADRYYRMRANPTADAVKCTAYPNSSKELEDIVLSPNRTKPDVLVWECRLPDECCGMECCSAAETGRWRTLLLLSIASSVTVIAFLFICVYGLWRDRKEYAALQIAAIL</sequence>
<evidence type="ECO:0000259" key="3">
    <source>
        <dbReference type="Pfam" id="PF01705"/>
    </source>
</evidence>
<dbReference type="Proteomes" id="UP001608902">
    <property type="component" value="Unassembled WGS sequence"/>
</dbReference>
<keyword evidence="2" id="KW-0732">Signal</keyword>
<protein>
    <recommendedName>
        <fullName evidence="3">CX domain-containing protein</fullName>
    </recommendedName>
</protein>
<organism evidence="4 5">
    <name type="scientific">Gnathostoma spinigerum</name>
    <dbReference type="NCBI Taxonomy" id="75299"/>
    <lineage>
        <taxon>Eukaryota</taxon>
        <taxon>Metazoa</taxon>
        <taxon>Ecdysozoa</taxon>
        <taxon>Nematoda</taxon>
        <taxon>Chromadorea</taxon>
        <taxon>Rhabditida</taxon>
        <taxon>Spirurina</taxon>
        <taxon>Gnathostomatomorpha</taxon>
        <taxon>Gnathostomatoidea</taxon>
        <taxon>Gnathostomatidae</taxon>
        <taxon>Gnathostoma</taxon>
    </lineage>
</organism>
<keyword evidence="1" id="KW-1133">Transmembrane helix</keyword>